<reference evidence="2 3" key="1">
    <citation type="submission" date="2018-11" db="EMBL/GenBank/DDBJ databases">
        <authorList>
            <consortium name="Pathogen Informatics"/>
        </authorList>
    </citation>
    <scope>NUCLEOTIDE SEQUENCE [LARGE SCALE GENOMIC DNA]</scope>
</reference>
<name>A0A3P6Q9P4_DIBLA</name>
<accession>A0A3P6Q9P4</accession>
<evidence type="ECO:0008006" key="4">
    <source>
        <dbReference type="Google" id="ProtNLM"/>
    </source>
</evidence>
<evidence type="ECO:0000256" key="1">
    <source>
        <dbReference type="SAM" id="Phobius"/>
    </source>
</evidence>
<feature type="transmembrane region" description="Helical" evidence="1">
    <location>
        <begin position="118"/>
        <end position="139"/>
    </location>
</feature>
<proteinExistence type="predicted"/>
<feature type="transmembrane region" description="Helical" evidence="1">
    <location>
        <begin position="56"/>
        <end position="79"/>
    </location>
</feature>
<evidence type="ECO:0000313" key="3">
    <source>
        <dbReference type="Proteomes" id="UP000281553"/>
    </source>
</evidence>
<dbReference type="EMBL" id="UYRU01004019">
    <property type="protein sequence ID" value="VDK36815.1"/>
    <property type="molecule type" value="Genomic_DNA"/>
</dbReference>
<dbReference type="AlphaFoldDB" id="A0A3P6Q9P4"/>
<gene>
    <name evidence="2" type="ORF">DILT_LOCUS813</name>
</gene>
<sequence>MDKNHLGILLGTIIALILLILGVSIQRWPCIAKNSTISHGILTGCISPDVSKNNEYLAIGVLLAFAIILVALALIFIFLDLTINDYRWEIVAIICIFLGALLALIAMLIYYIGLNEWISPILATIGMAFAVAVTIFMVMRRLAC</sequence>
<dbReference type="SMR" id="A0A3P6Q9P4"/>
<keyword evidence="1" id="KW-0812">Transmembrane</keyword>
<protein>
    <recommendedName>
        <fullName evidence="4">Transmembrane protein</fullName>
    </recommendedName>
</protein>
<keyword evidence="1" id="KW-1133">Transmembrane helix</keyword>
<keyword evidence="1" id="KW-0472">Membrane</keyword>
<organism evidence="2 3">
    <name type="scientific">Dibothriocephalus latus</name>
    <name type="common">Fish tapeworm</name>
    <name type="synonym">Diphyllobothrium latum</name>
    <dbReference type="NCBI Taxonomy" id="60516"/>
    <lineage>
        <taxon>Eukaryota</taxon>
        <taxon>Metazoa</taxon>
        <taxon>Spiralia</taxon>
        <taxon>Lophotrochozoa</taxon>
        <taxon>Platyhelminthes</taxon>
        <taxon>Cestoda</taxon>
        <taxon>Eucestoda</taxon>
        <taxon>Diphyllobothriidea</taxon>
        <taxon>Diphyllobothriidae</taxon>
        <taxon>Dibothriocephalus</taxon>
    </lineage>
</organism>
<keyword evidence="3" id="KW-1185">Reference proteome</keyword>
<evidence type="ECO:0000313" key="2">
    <source>
        <dbReference type="EMBL" id="VDK36815.1"/>
    </source>
</evidence>
<dbReference type="Proteomes" id="UP000281553">
    <property type="component" value="Unassembled WGS sequence"/>
</dbReference>
<feature type="transmembrane region" description="Helical" evidence="1">
    <location>
        <begin position="91"/>
        <end position="112"/>
    </location>
</feature>